<feature type="domain" description="PepSY" evidence="2">
    <location>
        <begin position="41"/>
        <end position="99"/>
    </location>
</feature>
<dbReference type="KEGG" id="pbv:AR543_12855"/>
<accession>A0A172ZMB5</accession>
<evidence type="ECO:0000313" key="4">
    <source>
        <dbReference type="Proteomes" id="UP000078148"/>
    </source>
</evidence>
<evidence type="ECO:0000259" key="2">
    <source>
        <dbReference type="Pfam" id="PF03413"/>
    </source>
</evidence>
<dbReference type="Gene3D" id="3.10.450.40">
    <property type="match status" value="2"/>
</dbReference>
<dbReference type="Proteomes" id="UP000078148">
    <property type="component" value="Chromosome"/>
</dbReference>
<dbReference type="EMBL" id="CP013023">
    <property type="protein sequence ID" value="ANF98791.1"/>
    <property type="molecule type" value="Genomic_DNA"/>
</dbReference>
<organism evidence="3 4">
    <name type="scientific">Paenibacillus bovis</name>
    <dbReference type="NCBI Taxonomy" id="1616788"/>
    <lineage>
        <taxon>Bacteria</taxon>
        <taxon>Bacillati</taxon>
        <taxon>Bacillota</taxon>
        <taxon>Bacilli</taxon>
        <taxon>Bacillales</taxon>
        <taxon>Paenibacillaceae</taxon>
        <taxon>Paenibacillus</taxon>
    </lineage>
</organism>
<keyword evidence="4" id="KW-1185">Reference proteome</keyword>
<keyword evidence="1" id="KW-0732">Signal</keyword>
<dbReference type="STRING" id="1616788.AR543_12855"/>
<dbReference type="AlphaFoldDB" id="A0A172ZMB5"/>
<reference evidence="4" key="1">
    <citation type="submission" date="2015-10" db="EMBL/GenBank/DDBJ databases">
        <title>Genome of Paenibacillus bovis sp. nov.</title>
        <authorList>
            <person name="Wu Z."/>
            <person name="Gao C."/>
            <person name="Liu Z."/>
            <person name="Zheng H."/>
        </authorList>
    </citation>
    <scope>NUCLEOTIDE SEQUENCE [LARGE SCALE GENOMIC DNA]</scope>
    <source>
        <strain evidence="4">BD3526</strain>
    </source>
</reference>
<feature type="signal peptide" evidence="1">
    <location>
        <begin position="1"/>
        <end position="24"/>
    </location>
</feature>
<feature type="domain" description="PepSY" evidence="2">
    <location>
        <begin position="128"/>
        <end position="179"/>
    </location>
</feature>
<sequence length="195" mass="20933">MNKKVGISVLTAAITLGTAGSVFAATSGGTSNNQNNLNNVIGIQKAETIALQKVPGGTVESIELDRERGQLYYEVDVDRPQAADVDVHINALNGSVIRTVTDDNDDNEATIRERQNVNNANLKVKTNEQAAQIAKVQVSGTVTGIERDEEDGRIQYEVDLRITGGEATVEIDAATGKVTTVDKDFDNDEDDNDND</sequence>
<feature type="chain" id="PRO_5008006031" description="PepSY domain-containing protein" evidence="1">
    <location>
        <begin position="25"/>
        <end position="195"/>
    </location>
</feature>
<proteinExistence type="predicted"/>
<evidence type="ECO:0000313" key="3">
    <source>
        <dbReference type="EMBL" id="ANF98791.1"/>
    </source>
</evidence>
<evidence type="ECO:0000256" key="1">
    <source>
        <dbReference type="SAM" id="SignalP"/>
    </source>
</evidence>
<dbReference type="InterPro" id="IPR025711">
    <property type="entry name" value="PepSY"/>
</dbReference>
<reference evidence="3 4" key="2">
    <citation type="journal article" date="2016" name="Int. J. Syst. Evol. Microbiol.">
        <title>Paenibacillus bovis sp. nov., isolated from raw yak (Bos grunniens) milk.</title>
        <authorList>
            <person name="Gao C."/>
            <person name="Han J."/>
            <person name="Liu Z."/>
            <person name="Xu X."/>
            <person name="Hang F."/>
            <person name="Wu Z."/>
        </authorList>
    </citation>
    <scope>NUCLEOTIDE SEQUENCE [LARGE SCALE GENOMIC DNA]</scope>
    <source>
        <strain evidence="3 4">BD3526</strain>
    </source>
</reference>
<protein>
    <recommendedName>
        <fullName evidence="2">PepSY domain-containing protein</fullName>
    </recommendedName>
</protein>
<name>A0A172ZMB5_9BACL</name>
<dbReference type="Pfam" id="PF03413">
    <property type="entry name" value="PepSY"/>
    <property type="match status" value="2"/>
</dbReference>
<gene>
    <name evidence="3" type="ORF">AR543_12855</name>
</gene>